<dbReference type="CDD" id="cd04301">
    <property type="entry name" value="NAT_SF"/>
    <property type="match status" value="1"/>
</dbReference>
<sequence length="170" mass="18145">MTSPTTNALPVPGAVLAPAGAADAAEILVLQRCCWVTEAIENDRLDVPALHESAEQVRERVRTRPHWTVRLDGRLVGGVGARLLADGKTWDIGRLMVAPDLAGRGLGRALLAFAEGQAPPGVTTFTLFTGERSVRNRRMYARAGYGDVRPARLPDGTPVPGAVMMDKPAL</sequence>
<dbReference type="EMBL" id="SHKL01000001">
    <property type="protein sequence ID" value="RZT84173.1"/>
    <property type="molecule type" value="Genomic_DNA"/>
</dbReference>
<evidence type="ECO:0000256" key="2">
    <source>
        <dbReference type="ARBA" id="ARBA00023315"/>
    </source>
</evidence>
<dbReference type="Gene3D" id="3.40.630.30">
    <property type="match status" value="1"/>
</dbReference>
<dbReference type="PANTHER" id="PTHR43877">
    <property type="entry name" value="AMINOALKYLPHOSPHONATE N-ACETYLTRANSFERASE-RELATED-RELATED"/>
    <property type="match status" value="1"/>
</dbReference>
<dbReference type="Proteomes" id="UP000291591">
    <property type="component" value="Unassembled WGS sequence"/>
</dbReference>
<dbReference type="GO" id="GO:0016747">
    <property type="term" value="F:acyltransferase activity, transferring groups other than amino-acyl groups"/>
    <property type="evidence" value="ECO:0007669"/>
    <property type="project" value="InterPro"/>
</dbReference>
<gene>
    <name evidence="4" type="ORF">EV383_1008</name>
</gene>
<organism evidence="4 5">
    <name type="scientific">Pseudonocardia sediminis</name>
    <dbReference type="NCBI Taxonomy" id="1397368"/>
    <lineage>
        <taxon>Bacteria</taxon>
        <taxon>Bacillati</taxon>
        <taxon>Actinomycetota</taxon>
        <taxon>Actinomycetes</taxon>
        <taxon>Pseudonocardiales</taxon>
        <taxon>Pseudonocardiaceae</taxon>
        <taxon>Pseudonocardia</taxon>
    </lineage>
</organism>
<keyword evidence="1 4" id="KW-0808">Transferase</keyword>
<dbReference type="InterPro" id="IPR000182">
    <property type="entry name" value="GNAT_dom"/>
</dbReference>
<comment type="caution">
    <text evidence="4">The sequence shown here is derived from an EMBL/GenBank/DDBJ whole genome shotgun (WGS) entry which is preliminary data.</text>
</comment>
<dbReference type="RefSeq" id="WP_165438237.1">
    <property type="nucleotide sequence ID" value="NZ_SHKL01000001.1"/>
</dbReference>
<keyword evidence="2" id="KW-0012">Acyltransferase</keyword>
<dbReference type="InterPro" id="IPR016181">
    <property type="entry name" value="Acyl_CoA_acyltransferase"/>
</dbReference>
<dbReference type="InterPro" id="IPR050832">
    <property type="entry name" value="Bact_Acetyltransf"/>
</dbReference>
<dbReference type="Pfam" id="PF00583">
    <property type="entry name" value="Acetyltransf_1"/>
    <property type="match status" value="1"/>
</dbReference>
<evidence type="ECO:0000259" key="3">
    <source>
        <dbReference type="PROSITE" id="PS51186"/>
    </source>
</evidence>
<dbReference type="PROSITE" id="PS51186">
    <property type="entry name" value="GNAT"/>
    <property type="match status" value="1"/>
</dbReference>
<evidence type="ECO:0000256" key="1">
    <source>
        <dbReference type="ARBA" id="ARBA00022679"/>
    </source>
</evidence>
<name>A0A4Q7UVP5_PSEST</name>
<proteinExistence type="predicted"/>
<keyword evidence="5" id="KW-1185">Reference proteome</keyword>
<protein>
    <submittedName>
        <fullName evidence="4">Acetyltransferase (GNAT) family protein</fullName>
    </submittedName>
</protein>
<dbReference type="AlphaFoldDB" id="A0A4Q7UVP5"/>
<evidence type="ECO:0000313" key="4">
    <source>
        <dbReference type="EMBL" id="RZT84173.1"/>
    </source>
</evidence>
<accession>A0A4Q7UVP5</accession>
<feature type="domain" description="N-acetyltransferase" evidence="3">
    <location>
        <begin position="14"/>
        <end position="170"/>
    </location>
</feature>
<dbReference type="SUPFAM" id="SSF55729">
    <property type="entry name" value="Acyl-CoA N-acyltransferases (Nat)"/>
    <property type="match status" value="1"/>
</dbReference>
<reference evidence="4 5" key="1">
    <citation type="submission" date="2019-02" db="EMBL/GenBank/DDBJ databases">
        <title>Sequencing the genomes of 1000 actinobacteria strains.</title>
        <authorList>
            <person name="Klenk H.-P."/>
        </authorList>
    </citation>
    <scope>NUCLEOTIDE SEQUENCE [LARGE SCALE GENOMIC DNA]</scope>
    <source>
        <strain evidence="4 5">DSM 45779</strain>
    </source>
</reference>
<evidence type="ECO:0000313" key="5">
    <source>
        <dbReference type="Proteomes" id="UP000291591"/>
    </source>
</evidence>